<evidence type="ECO:0000313" key="7">
    <source>
        <dbReference type="Proteomes" id="UP001500363"/>
    </source>
</evidence>
<dbReference type="Pfam" id="PF01266">
    <property type="entry name" value="DAO"/>
    <property type="match status" value="1"/>
</dbReference>
<evidence type="ECO:0000256" key="4">
    <source>
        <dbReference type="ARBA" id="ARBA00023002"/>
    </source>
</evidence>
<dbReference type="NCBIfam" id="NF008425">
    <property type="entry name" value="PRK11259.1"/>
    <property type="match status" value="1"/>
</dbReference>
<keyword evidence="4" id="KW-0560">Oxidoreductase</keyword>
<dbReference type="SUPFAM" id="SSF51905">
    <property type="entry name" value="FAD/NAD(P)-binding domain"/>
    <property type="match status" value="1"/>
</dbReference>
<protein>
    <submittedName>
        <fullName evidence="6">N-methyl-L-tryptophan oxidase</fullName>
    </submittedName>
</protein>
<evidence type="ECO:0000259" key="5">
    <source>
        <dbReference type="Pfam" id="PF01266"/>
    </source>
</evidence>
<organism evidence="6 7">
    <name type="scientific">Kribbella lupini</name>
    <dbReference type="NCBI Taxonomy" id="291602"/>
    <lineage>
        <taxon>Bacteria</taxon>
        <taxon>Bacillati</taxon>
        <taxon>Actinomycetota</taxon>
        <taxon>Actinomycetes</taxon>
        <taxon>Propionibacteriales</taxon>
        <taxon>Kribbellaceae</taxon>
        <taxon>Kribbella</taxon>
    </lineage>
</organism>
<evidence type="ECO:0000313" key="6">
    <source>
        <dbReference type="EMBL" id="GAA1559569.1"/>
    </source>
</evidence>
<dbReference type="PANTHER" id="PTHR10961">
    <property type="entry name" value="PEROXISOMAL SARCOSINE OXIDASE"/>
    <property type="match status" value="1"/>
</dbReference>
<dbReference type="Proteomes" id="UP001500363">
    <property type="component" value="Unassembled WGS sequence"/>
</dbReference>
<dbReference type="InterPro" id="IPR045170">
    <property type="entry name" value="MTOX"/>
</dbReference>
<sequence length="380" mass="40615">MAQPTVIVVGLGGMGSAAAAALARRGCRVIGLEQYWPTHDLGSSHGESRVIRQAYFSDPAHVPFVQEAYSLWEQLEHDTGTKLLTPCDALIVGPEGGQELKASTTVAEQLGTPYEVLSSAEVSRRWPTLTPPPSSLSFVDHSQGIIHPEATVSANLQLAADHGAELHFDTPVVAWTTTAHGVTVQTPTDRFSADHLVITPGAWATDLLAGAAVPIEVRRVVQVWARPAADLASFAADRHPRFALEDEEGRVASGFALSAGQSLIKMAFIKGPDASTSTTPSTAERHASPDETQRVIEFVSQLIPALRGQIAERSRGCIYAMTPDDNFVIGPHPEHANVTIGAGFSVHGFKFVPVVGEILADLAIDGRSKRNIDVFSPTRF</sequence>
<keyword evidence="2" id="KW-0285">Flavoprotein</keyword>
<accession>A0ABN2CJ75</accession>
<gene>
    <name evidence="6" type="primary">solA_2</name>
    <name evidence="6" type="ORF">GCM10009741_75810</name>
</gene>
<keyword evidence="7" id="KW-1185">Reference proteome</keyword>
<keyword evidence="3" id="KW-0274">FAD</keyword>
<dbReference type="InterPro" id="IPR006076">
    <property type="entry name" value="FAD-dep_OxRdtase"/>
</dbReference>
<proteinExistence type="predicted"/>
<dbReference type="Gene3D" id="3.50.50.60">
    <property type="entry name" value="FAD/NAD(P)-binding domain"/>
    <property type="match status" value="1"/>
</dbReference>
<dbReference type="RefSeq" id="WP_344183099.1">
    <property type="nucleotide sequence ID" value="NZ_BAAANC010000005.1"/>
</dbReference>
<dbReference type="EMBL" id="BAAANC010000005">
    <property type="protein sequence ID" value="GAA1559569.1"/>
    <property type="molecule type" value="Genomic_DNA"/>
</dbReference>
<evidence type="ECO:0000256" key="3">
    <source>
        <dbReference type="ARBA" id="ARBA00022827"/>
    </source>
</evidence>
<feature type="domain" description="FAD dependent oxidoreductase" evidence="5">
    <location>
        <begin position="6"/>
        <end position="362"/>
    </location>
</feature>
<evidence type="ECO:0000256" key="1">
    <source>
        <dbReference type="ARBA" id="ARBA00001974"/>
    </source>
</evidence>
<dbReference type="PANTHER" id="PTHR10961:SF7">
    <property type="entry name" value="FAD DEPENDENT OXIDOREDUCTASE DOMAIN-CONTAINING PROTEIN"/>
    <property type="match status" value="1"/>
</dbReference>
<dbReference type="InterPro" id="IPR036188">
    <property type="entry name" value="FAD/NAD-bd_sf"/>
</dbReference>
<reference evidence="6 7" key="1">
    <citation type="journal article" date="2019" name="Int. J. Syst. Evol. Microbiol.">
        <title>The Global Catalogue of Microorganisms (GCM) 10K type strain sequencing project: providing services to taxonomists for standard genome sequencing and annotation.</title>
        <authorList>
            <consortium name="The Broad Institute Genomics Platform"/>
            <consortium name="The Broad Institute Genome Sequencing Center for Infectious Disease"/>
            <person name="Wu L."/>
            <person name="Ma J."/>
        </authorList>
    </citation>
    <scope>NUCLEOTIDE SEQUENCE [LARGE SCALE GENOMIC DNA]</scope>
    <source>
        <strain evidence="6 7">JCM 14303</strain>
    </source>
</reference>
<comment type="cofactor">
    <cofactor evidence="1">
        <name>FAD</name>
        <dbReference type="ChEBI" id="CHEBI:57692"/>
    </cofactor>
</comment>
<evidence type="ECO:0000256" key="2">
    <source>
        <dbReference type="ARBA" id="ARBA00022630"/>
    </source>
</evidence>
<dbReference type="Gene3D" id="3.30.9.10">
    <property type="entry name" value="D-Amino Acid Oxidase, subunit A, domain 2"/>
    <property type="match status" value="1"/>
</dbReference>
<comment type="caution">
    <text evidence="6">The sequence shown here is derived from an EMBL/GenBank/DDBJ whole genome shotgun (WGS) entry which is preliminary data.</text>
</comment>
<dbReference type="SUPFAM" id="SSF54373">
    <property type="entry name" value="FAD-linked reductases, C-terminal domain"/>
    <property type="match status" value="1"/>
</dbReference>
<name>A0ABN2CJ75_9ACTN</name>